<accession>A0A7K9C8N0</accession>
<proteinExistence type="inferred from homology"/>
<evidence type="ECO:0000256" key="1">
    <source>
        <dbReference type="ARBA" id="ARBA00004141"/>
    </source>
</evidence>
<evidence type="ECO:0000256" key="3">
    <source>
        <dbReference type="ARBA" id="ARBA00022692"/>
    </source>
</evidence>
<keyword evidence="5 7" id="KW-0472">Membrane</keyword>
<evidence type="ECO:0000256" key="6">
    <source>
        <dbReference type="ARBA" id="ARBA00023180"/>
    </source>
</evidence>
<feature type="transmembrane region" description="Helical" evidence="7">
    <location>
        <begin position="248"/>
        <end position="270"/>
    </location>
</feature>
<evidence type="ECO:0000313" key="9">
    <source>
        <dbReference type="Proteomes" id="UP000574528"/>
    </source>
</evidence>
<feature type="transmembrane region" description="Helical" evidence="7">
    <location>
        <begin position="25"/>
        <end position="45"/>
    </location>
</feature>
<evidence type="ECO:0000256" key="5">
    <source>
        <dbReference type="ARBA" id="ARBA00023136"/>
    </source>
</evidence>
<gene>
    <name evidence="8" type="primary">Duoxa1</name>
    <name evidence="8" type="ORF">PSIHAE_R00969</name>
</gene>
<reference evidence="8 9" key="1">
    <citation type="submission" date="2019-09" db="EMBL/GenBank/DDBJ databases">
        <title>Bird 10,000 Genomes (B10K) Project - Family phase.</title>
        <authorList>
            <person name="Zhang G."/>
        </authorList>
    </citation>
    <scope>NUCLEOTIDE SEQUENCE [LARGE SCALE GENOMIC DNA]</scope>
    <source>
        <strain evidence="8">B10K-DU-001-24</strain>
        <tissue evidence="8">Muscle</tissue>
    </source>
</reference>
<keyword evidence="4 7" id="KW-1133">Transmembrane helix</keyword>
<name>A0A7K9C8N0_9PICI</name>
<feature type="transmembrane region" description="Helical" evidence="7">
    <location>
        <begin position="205"/>
        <end position="227"/>
    </location>
</feature>
<feature type="non-terminal residue" evidence="8">
    <location>
        <position position="326"/>
    </location>
</feature>
<feature type="non-terminal residue" evidence="8">
    <location>
        <position position="1"/>
    </location>
</feature>
<feature type="transmembrane region" description="Helical" evidence="7">
    <location>
        <begin position="93"/>
        <end position="115"/>
    </location>
</feature>
<dbReference type="Pfam" id="PF10204">
    <property type="entry name" value="DuoxA"/>
    <property type="match status" value="1"/>
</dbReference>
<dbReference type="EMBL" id="VWZI01013586">
    <property type="protein sequence ID" value="NXG48020.1"/>
    <property type="molecule type" value="Genomic_DNA"/>
</dbReference>
<dbReference type="InterPro" id="IPR018469">
    <property type="entry name" value="Dual_oxidase_maturation_fac"/>
</dbReference>
<dbReference type="GO" id="GO:0005789">
    <property type="term" value="C:endoplasmic reticulum membrane"/>
    <property type="evidence" value="ECO:0007669"/>
    <property type="project" value="InterPro"/>
</dbReference>
<feature type="transmembrane region" description="Helical" evidence="7">
    <location>
        <begin position="179"/>
        <end position="199"/>
    </location>
</feature>
<comment type="subcellular location">
    <subcellularLocation>
        <location evidence="1">Membrane</location>
        <topology evidence="1">Multi-pass membrane protein</topology>
    </subcellularLocation>
</comment>
<comment type="similarity">
    <text evidence="2">Belongs to the DUOXA family.</text>
</comment>
<evidence type="ECO:0000256" key="7">
    <source>
        <dbReference type="SAM" id="Phobius"/>
    </source>
</evidence>
<protein>
    <submittedName>
        <fullName evidence="8">DOXA1 factor</fullName>
    </submittedName>
</protein>
<evidence type="ECO:0000256" key="4">
    <source>
        <dbReference type="ARBA" id="ARBA00022989"/>
    </source>
</evidence>
<dbReference type="PANTHER" id="PTHR31158:SF1">
    <property type="entry name" value="DOXA1 FACTOR-RELATED"/>
    <property type="match status" value="1"/>
</dbReference>
<keyword evidence="9" id="KW-1185">Reference proteome</keyword>
<keyword evidence="3 7" id="KW-0812">Transmembrane</keyword>
<evidence type="ECO:0000313" key="8">
    <source>
        <dbReference type="EMBL" id="NXG48020.1"/>
    </source>
</evidence>
<sequence length="326" mass="35770">MTLWNGSFPFYPGPSASFPFDTTRATIISIFLSMLVTFIIILPGIRGRRRLFWFLWVLMGLFVGAVVLIVQFSREWESGWVAANVSYKSFSPALVTVGIGLHVGLAGLNVTLLGAPVRQLNETIDYNEHFAWGGSADYEQSYGAGLQKGLPTPILYVAEKFRASSPCGVQQQYRSAGRYASIALWMAFCTWLISLLLFSMPILLYGAYLLLLTATLMLFSLLFFSTVRNTPKCPIQLGTAALQTGYGVAFWLTLATGLLCLLLGLGILILNSKQPEKLKLVFSLEQGTGGDEEQGKSYLPAEPSSSLQDVLMVPLAELHKVTSTKL</sequence>
<comment type="caution">
    <text evidence="8">The sequence shown here is derived from an EMBL/GenBank/DDBJ whole genome shotgun (WGS) entry which is preliminary data.</text>
</comment>
<feature type="transmembrane region" description="Helical" evidence="7">
    <location>
        <begin position="52"/>
        <end position="73"/>
    </location>
</feature>
<dbReference type="Proteomes" id="UP000574528">
    <property type="component" value="Unassembled WGS sequence"/>
</dbReference>
<dbReference type="PANTHER" id="PTHR31158">
    <property type="entry name" value="DUAL OXIDASE 2"/>
    <property type="match status" value="1"/>
</dbReference>
<evidence type="ECO:0000256" key="2">
    <source>
        <dbReference type="ARBA" id="ARBA00009816"/>
    </source>
</evidence>
<dbReference type="OrthoDB" id="10042652at2759"/>
<keyword evidence="6" id="KW-0325">Glycoprotein</keyword>
<organism evidence="8 9">
    <name type="scientific">Psilopogon haemacephalus</name>
    <name type="common">coppersmith barbet</name>
    <dbReference type="NCBI Taxonomy" id="2585815"/>
    <lineage>
        <taxon>Eukaryota</taxon>
        <taxon>Metazoa</taxon>
        <taxon>Chordata</taxon>
        <taxon>Craniata</taxon>
        <taxon>Vertebrata</taxon>
        <taxon>Euteleostomi</taxon>
        <taxon>Archelosauria</taxon>
        <taxon>Archosauria</taxon>
        <taxon>Dinosauria</taxon>
        <taxon>Saurischia</taxon>
        <taxon>Theropoda</taxon>
        <taxon>Coelurosauria</taxon>
        <taxon>Aves</taxon>
        <taxon>Neognathae</taxon>
        <taxon>Neoaves</taxon>
        <taxon>Telluraves</taxon>
        <taxon>Coraciimorphae</taxon>
        <taxon>Piciformes</taxon>
        <taxon>Megalaimidae</taxon>
        <taxon>Psilopogon</taxon>
    </lineage>
</organism>
<dbReference type="GO" id="GO:0015031">
    <property type="term" value="P:protein transport"/>
    <property type="evidence" value="ECO:0007669"/>
    <property type="project" value="InterPro"/>
</dbReference>
<dbReference type="AlphaFoldDB" id="A0A7K9C8N0"/>